<dbReference type="GO" id="GO:0005743">
    <property type="term" value="C:mitochondrial inner membrane"/>
    <property type="evidence" value="ECO:0007669"/>
    <property type="project" value="UniProtKB-SubCell"/>
</dbReference>
<protein>
    <submittedName>
        <fullName evidence="11">Similar to S.cerevisiae protein RIM2 (Mitochondrial pyrimidine nucleotide transporter)</fullName>
    </submittedName>
</protein>
<gene>
    <name evidence="11" type="ORF">MSYG_3919</name>
</gene>
<evidence type="ECO:0000256" key="5">
    <source>
        <dbReference type="ARBA" id="ARBA00022792"/>
    </source>
</evidence>
<feature type="repeat" description="Solcar" evidence="9">
    <location>
        <begin position="280"/>
        <end position="368"/>
    </location>
</feature>
<keyword evidence="3 9" id="KW-0812">Transmembrane</keyword>
<keyword evidence="7" id="KW-0496">Mitochondrion</keyword>
<dbReference type="AlphaFoldDB" id="A0A1M8AAV9"/>
<dbReference type="GO" id="GO:1990519">
    <property type="term" value="P:pyrimidine nucleotide import into mitochondrion"/>
    <property type="evidence" value="ECO:0007669"/>
    <property type="project" value="TreeGrafter"/>
</dbReference>
<evidence type="ECO:0000256" key="10">
    <source>
        <dbReference type="RuleBase" id="RU000488"/>
    </source>
</evidence>
<keyword evidence="2 10" id="KW-0813">Transport</keyword>
<dbReference type="OMA" id="WVMYEQM"/>
<comment type="similarity">
    <text evidence="10">Belongs to the mitochondrial carrier (TC 2.A.29) family.</text>
</comment>
<evidence type="ECO:0000256" key="8">
    <source>
        <dbReference type="ARBA" id="ARBA00023136"/>
    </source>
</evidence>
<dbReference type="PROSITE" id="PS50920">
    <property type="entry name" value="SOLCAR"/>
    <property type="match status" value="3"/>
</dbReference>
<evidence type="ECO:0000256" key="4">
    <source>
        <dbReference type="ARBA" id="ARBA00022737"/>
    </source>
</evidence>
<sequence>MASSATRRVPERRPPPWLHFAAGGAGGMCGAIITSPLDVVKTRLQSDLYRDRRGIQIAQRGAAGVLLRGLLQFVDTSRLLVEIAAREGSGALFKGLGPTLVGVIPARAINFYTYGNGKRIIAEHWHGGAESPLVHLSAAALAGVLTATATNPIWVVKTRLQLESQQLEARSRAARAAAVGTVHAPANAVRASAAAQGLSRRALSTSAWRHARFFEASRPPPVPTTNALRMTLTILRTEGLRGLYKGLSASYLGVSESTIQWVLYEQLKRVQQRNRDPSVPSVLPTVSAAGTAKMIATIITYPHEVIRTRLRQEPAHGVRKYRHLVQTFRVVLREEGAAAFYGGLSAHLMRVIPNAVVTFSIYELVLRLGASA</sequence>
<organism evidence="11 12">
    <name type="scientific">Malassezia sympodialis (strain ATCC 42132)</name>
    <name type="common">Atopic eczema-associated yeast</name>
    <dbReference type="NCBI Taxonomy" id="1230383"/>
    <lineage>
        <taxon>Eukaryota</taxon>
        <taxon>Fungi</taxon>
        <taxon>Dikarya</taxon>
        <taxon>Basidiomycota</taxon>
        <taxon>Ustilaginomycotina</taxon>
        <taxon>Malasseziomycetes</taxon>
        <taxon>Malasseziales</taxon>
        <taxon>Malasseziaceae</taxon>
        <taxon>Malassezia</taxon>
    </lineage>
</organism>
<evidence type="ECO:0000256" key="7">
    <source>
        <dbReference type="ARBA" id="ARBA00023128"/>
    </source>
</evidence>
<reference evidence="12" key="1">
    <citation type="journal article" date="2017" name="Nucleic Acids Res.">
        <title>Proteogenomics produces comprehensive and highly accurate protein-coding gene annotation in a complete genome assembly of Malassezia sympodialis.</title>
        <authorList>
            <person name="Zhu Y."/>
            <person name="Engstroem P.G."/>
            <person name="Tellgren-Roth C."/>
            <person name="Baudo C.D."/>
            <person name="Kennell J.C."/>
            <person name="Sun S."/>
            <person name="Billmyre R.B."/>
            <person name="Schroeder M.S."/>
            <person name="Andersson A."/>
            <person name="Holm T."/>
            <person name="Sigurgeirsson B."/>
            <person name="Wu G."/>
            <person name="Sankaranarayanan S.R."/>
            <person name="Siddharthan R."/>
            <person name="Sanyal K."/>
            <person name="Lundeberg J."/>
            <person name="Nystedt B."/>
            <person name="Boekhout T."/>
            <person name="Dawson T.L. Jr."/>
            <person name="Heitman J."/>
            <person name="Scheynius A."/>
            <person name="Lehtioe J."/>
        </authorList>
    </citation>
    <scope>NUCLEOTIDE SEQUENCE [LARGE SCALE GENOMIC DNA]</scope>
    <source>
        <strain evidence="12">ATCC 42132</strain>
    </source>
</reference>
<name>A0A1M8AAV9_MALS4</name>
<feature type="repeat" description="Solcar" evidence="9">
    <location>
        <begin position="130"/>
        <end position="270"/>
    </location>
</feature>
<dbReference type="InterPro" id="IPR049562">
    <property type="entry name" value="SLC25A33/36-like"/>
</dbReference>
<keyword evidence="6" id="KW-1133">Transmembrane helix</keyword>
<dbReference type="SUPFAM" id="SSF103506">
    <property type="entry name" value="Mitochondrial carrier"/>
    <property type="match status" value="1"/>
</dbReference>
<dbReference type="GO" id="GO:0015218">
    <property type="term" value="F:pyrimidine nucleotide transmembrane transporter activity"/>
    <property type="evidence" value="ECO:0007669"/>
    <property type="project" value="InterPro"/>
</dbReference>
<dbReference type="STRING" id="1230383.A0A1M8AAV9"/>
<dbReference type="InterPro" id="IPR018108">
    <property type="entry name" value="MCP_transmembrane"/>
</dbReference>
<dbReference type="PRINTS" id="PR00926">
    <property type="entry name" value="MITOCARRIER"/>
</dbReference>
<dbReference type="Gene3D" id="1.50.40.10">
    <property type="entry name" value="Mitochondrial carrier domain"/>
    <property type="match status" value="1"/>
</dbReference>
<evidence type="ECO:0000256" key="3">
    <source>
        <dbReference type="ARBA" id="ARBA00022692"/>
    </source>
</evidence>
<evidence type="ECO:0000256" key="1">
    <source>
        <dbReference type="ARBA" id="ARBA00004448"/>
    </source>
</evidence>
<evidence type="ECO:0000313" key="11">
    <source>
        <dbReference type="EMBL" id="SHO79569.1"/>
    </source>
</evidence>
<feature type="repeat" description="Solcar" evidence="9">
    <location>
        <begin position="14"/>
        <end position="120"/>
    </location>
</feature>
<dbReference type="EMBL" id="LT671827">
    <property type="protein sequence ID" value="SHO79569.1"/>
    <property type="molecule type" value="Genomic_DNA"/>
</dbReference>
<dbReference type="VEuPathDB" id="FungiDB:MSYG_3919"/>
<dbReference type="Proteomes" id="UP000186303">
    <property type="component" value="Chromosome 7"/>
</dbReference>
<keyword evidence="8 9" id="KW-0472">Membrane</keyword>
<keyword evidence="4" id="KW-0677">Repeat</keyword>
<proteinExistence type="inferred from homology"/>
<evidence type="ECO:0000256" key="9">
    <source>
        <dbReference type="PROSITE-ProRule" id="PRU00282"/>
    </source>
</evidence>
<evidence type="ECO:0000256" key="2">
    <source>
        <dbReference type="ARBA" id="ARBA00022448"/>
    </source>
</evidence>
<dbReference type="InterPro" id="IPR023395">
    <property type="entry name" value="MCP_dom_sf"/>
</dbReference>
<evidence type="ECO:0000313" key="12">
    <source>
        <dbReference type="Proteomes" id="UP000186303"/>
    </source>
</evidence>
<dbReference type="OrthoDB" id="269120at2759"/>
<dbReference type="Pfam" id="PF00153">
    <property type="entry name" value="Mito_carr"/>
    <property type="match status" value="4"/>
</dbReference>
<keyword evidence="12" id="KW-1185">Reference proteome</keyword>
<comment type="subcellular location">
    <subcellularLocation>
        <location evidence="1">Mitochondrion inner membrane</location>
        <topology evidence="1">Multi-pass membrane protein</topology>
    </subcellularLocation>
</comment>
<dbReference type="InterPro" id="IPR002067">
    <property type="entry name" value="MCP"/>
</dbReference>
<dbReference type="PANTHER" id="PTHR45829">
    <property type="entry name" value="MITOCHONDRIAL CARRIER PROTEIN RIM2"/>
    <property type="match status" value="1"/>
</dbReference>
<evidence type="ECO:0000256" key="6">
    <source>
        <dbReference type="ARBA" id="ARBA00022989"/>
    </source>
</evidence>
<dbReference type="PANTHER" id="PTHR45829:SF4">
    <property type="entry name" value="MITOCHONDRIAL CARRIER PROTEIN RIM2"/>
    <property type="match status" value="1"/>
</dbReference>
<keyword evidence="5" id="KW-0999">Mitochondrion inner membrane</keyword>
<accession>A0A1M8AAV9</accession>